<sequence>MQADQQPLILLPLNLEFHRAAIHSILQADLKTNNNIFVSTWLQKCYRMEYKEMRVNMSGNLMADEDDIFLKKIVASEMRHGAFSRTLMENASQVNGKETLRLDKSRPKILRKNCRIFQKWIPGVL</sequence>
<organism evidence="1 2">
    <name type="scientific">Trichonephila inaurata madagascariensis</name>
    <dbReference type="NCBI Taxonomy" id="2747483"/>
    <lineage>
        <taxon>Eukaryota</taxon>
        <taxon>Metazoa</taxon>
        <taxon>Ecdysozoa</taxon>
        <taxon>Arthropoda</taxon>
        <taxon>Chelicerata</taxon>
        <taxon>Arachnida</taxon>
        <taxon>Araneae</taxon>
        <taxon>Araneomorphae</taxon>
        <taxon>Entelegynae</taxon>
        <taxon>Araneoidea</taxon>
        <taxon>Nephilidae</taxon>
        <taxon>Trichonephila</taxon>
        <taxon>Trichonephila inaurata</taxon>
    </lineage>
</organism>
<comment type="caution">
    <text evidence="1">The sequence shown here is derived from an EMBL/GenBank/DDBJ whole genome shotgun (WGS) entry which is preliminary data.</text>
</comment>
<keyword evidence="2" id="KW-1185">Reference proteome</keyword>
<evidence type="ECO:0000313" key="1">
    <source>
        <dbReference type="EMBL" id="GFY51002.1"/>
    </source>
</evidence>
<proteinExistence type="predicted"/>
<accession>A0A8X7C232</accession>
<evidence type="ECO:0000313" key="2">
    <source>
        <dbReference type="Proteomes" id="UP000886998"/>
    </source>
</evidence>
<dbReference type="Proteomes" id="UP000886998">
    <property type="component" value="Unassembled WGS sequence"/>
</dbReference>
<gene>
    <name evidence="1" type="ORF">TNIN_79421</name>
</gene>
<reference evidence="1" key="1">
    <citation type="submission" date="2020-08" db="EMBL/GenBank/DDBJ databases">
        <title>Multicomponent nature underlies the extraordinary mechanical properties of spider dragline silk.</title>
        <authorList>
            <person name="Kono N."/>
            <person name="Nakamura H."/>
            <person name="Mori M."/>
            <person name="Yoshida Y."/>
            <person name="Ohtoshi R."/>
            <person name="Malay A.D."/>
            <person name="Moran D.A.P."/>
            <person name="Tomita M."/>
            <person name="Numata K."/>
            <person name="Arakawa K."/>
        </authorList>
    </citation>
    <scope>NUCLEOTIDE SEQUENCE</scope>
</reference>
<protein>
    <submittedName>
        <fullName evidence="1">Uncharacterized protein</fullName>
    </submittedName>
</protein>
<dbReference type="EMBL" id="BMAV01007837">
    <property type="protein sequence ID" value="GFY51002.1"/>
    <property type="molecule type" value="Genomic_DNA"/>
</dbReference>
<name>A0A8X7C232_9ARAC</name>
<dbReference type="AlphaFoldDB" id="A0A8X7C232"/>